<comment type="caution">
    <text evidence="2">The sequence shown here is derived from an EMBL/GenBank/DDBJ whole genome shotgun (WGS) entry which is preliminary data.</text>
</comment>
<dbReference type="EMBL" id="AUPC02000394">
    <property type="protein sequence ID" value="POG60371.1"/>
    <property type="molecule type" value="Genomic_DNA"/>
</dbReference>
<dbReference type="AlphaFoldDB" id="A0A2P4P4R0"/>
<proteinExistence type="predicted"/>
<reference evidence="2 3" key="1">
    <citation type="journal article" date="2013" name="Proc. Natl. Acad. Sci. U.S.A.">
        <title>Genome of an arbuscular mycorrhizal fungus provides insight into the oldest plant symbiosis.</title>
        <authorList>
            <person name="Tisserant E."/>
            <person name="Malbreil M."/>
            <person name="Kuo A."/>
            <person name="Kohler A."/>
            <person name="Symeonidi A."/>
            <person name="Balestrini R."/>
            <person name="Charron P."/>
            <person name="Duensing N."/>
            <person name="Frei Dit Frey N."/>
            <person name="Gianinazzi-Pearson V."/>
            <person name="Gilbert L.B."/>
            <person name="Handa Y."/>
            <person name="Herr J.R."/>
            <person name="Hijri M."/>
            <person name="Koul R."/>
            <person name="Kawaguchi M."/>
            <person name="Krajinski F."/>
            <person name="Lammers P.J."/>
            <person name="Masclaux F.G."/>
            <person name="Murat C."/>
            <person name="Morin E."/>
            <person name="Ndikumana S."/>
            <person name="Pagni M."/>
            <person name="Petitpierre D."/>
            <person name="Requena N."/>
            <person name="Rosikiewicz P."/>
            <person name="Riley R."/>
            <person name="Saito K."/>
            <person name="San Clemente H."/>
            <person name="Shapiro H."/>
            <person name="van Tuinen D."/>
            <person name="Becard G."/>
            <person name="Bonfante P."/>
            <person name="Paszkowski U."/>
            <person name="Shachar-Hill Y.Y."/>
            <person name="Tuskan G.A."/>
            <person name="Young P.W."/>
            <person name="Sanders I.R."/>
            <person name="Henrissat B."/>
            <person name="Rensing S.A."/>
            <person name="Grigoriev I.V."/>
            <person name="Corradi N."/>
            <person name="Roux C."/>
            <person name="Martin F."/>
        </authorList>
    </citation>
    <scope>NUCLEOTIDE SEQUENCE [LARGE SCALE GENOMIC DNA]</scope>
    <source>
        <strain evidence="2 3">DAOM 197198</strain>
    </source>
</reference>
<feature type="transmembrane region" description="Helical" evidence="1">
    <location>
        <begin position="39"/>
        <end position="57"/>
    </location>
</feature>
<reference evidence="2 3" key="2">
    <citation type="journal article" date="2018" name="New Phytol.">
        <title>High intraspecific genome diversity in the model arbuscular mycorrhizal symbiont Rhizophagus irregularis.</title>
        <authorList>
            <person name="Chen E.C.H."/>
            <person name="Morin E."/>
            <person name="Beaudet D."/>
            <person name="Noel J."/>
            <person name="Yildirir G."/>
            <person name="Ndikumana S."/>
            <person name="Charron P."/>
            <person name="St-Onge C."/>
            <person name="Giorgi J."/>
            <person name="Kruger M."/>
            <person name="Marton T."/>
            <person name="Ropars J."/>
            <person name="Grigoriev I.V."/>
            <person name="Hainaut M."/>
            <person name="Henrissat B."/>
            <person name="Roux C."/>
            <person name="Martin F."/>
            <person name="Corradi N."/>
        </authorList>
    </citation>
    <scope>NUCLEOTIDE SEQUENCE [LARGE SCALE GENOMIC DNA]</scope>
    <source>
        <strain evidence="2 3">DAOM 197198</strain>
    </source>
</reference>
<evidence type="ECO:0000313" key="3">
    <source>
        <dbReference type="Proteomes" id="UP000018888"/>
    </source>
</evidence>
<keyword evidence="3" id="KW-1185">Reference proteome</keyword>
<keyword evidence="1" id="KW-1133">Transmembrane helix</keyword>
<dbReference type="Proteomes" id="UP000018888">
    <property type="component" value="Unassembled WGS sequence"/>
</dbReference>
<evidence type="ECO:0000313" key="2">
    <source>
        <dbReference type="EMBL" id="POG60371.1"/>
    </source>
</evidence>
<organism evidence="2 3">
    <name type="scientific">Rhizophagus irregularis (strain DAOM 181602 / DAOM 197198 / MUCL 43194)</name>
    <name type="common">Arbuscular mycorrhizal fungus</name>
    <name type="synonym">Glomus intraradices</name>
    <dbReference type="NCBI Taxonomy" id="747089"/>
    <lineage>
        <taxon>Eukaryota</taxon>
        <taxon>Fungi</taxon>
        <taxon>Fungi incertae sedis</taxon>
        <taxon>Mucoromycota</taxon>
        <taxon>Glomeromycotina</taxon>
        <taxon>Glomeromycetes</taxon>
        <taxon>Glomerales</taxon>
        <taxon>Glomeraceae</taxon>
        <taxon>Rhizophagus</taxon>
    </lineage>
</organism>
<keyword evidence="1" id="KW-0812">Transmembrane</keyword>
<evidence type="ECO:0000256" key="1">
    <source>
        <dbReference type="SAM" id="Phobius"/>
    </source>
</evidence>
<sequence length="102" mass="11966">MKNTLLLIVKKMVQLYNLNFIKLLKLMEIIKIRNMESTVYAFPMIRNLLILLILLLFETKNIGIFSNDEKFIFLNINDKIIVYSIELGIFIASLDINDGNHF</sequence>
<gene>
    <name evidence="2" type="ORF">GLOIN_2v1714041</name>
</gene>
<protein>
    <submittedName>
        <fullName evidence="2">Uncharacterized protein</fullName>
    </submittedName>
</protein>
<name>A0A2P4P4R0_RHIID</name>
<accession>A0A2P4P4R0</accession>
<keyword evidence="1" id="KW-0472">Membrane</keyword>